<comment type="similarity">
    <text evidence="1">Belongs to the HAD-like hydrolase superfamily. S-2-haloalkanoic acid dehalogenase family.</text>
</comment>
<name>A0A1F6CLD8_HANXR</name>
<dbReference type="PRINTS" id="PR00413">
    <property type="entry name" value="HADHALOGNASE"/>
</dbReference>
<dbReference type="Gene3D" id="1.10.150.240">
    <property type="entry name" value="Putative phosphatase, domain 2"/>
    <property type="match status" value="1"/>
</dbReference>
<dbReference type="SFLD" id="SFLDS00003">
    <property type="entry name" value="Haloacid_Dehalogenase"/>
    <property type="match status" value="1"/>
</dbReference>
<dbReference type="InterPro" id="IPR036412">
    <property type="entry name" value="HAD-like_sf"/>
</dbReference>
<accession>A0A1F6CLD8</accession>
<sequence length="231" mass="25831">MAIYPGVRALTFDLFGTILDLGGSLKPFIAAFLKDQQASASPDRFWDQWRARQRIEQFQDTLLMLGHSGYLETVRRALIYTLGLNGIQASPEAIRNLMDAWPKLSPFPDTLPGLERLKGRYALAILSNGDPHFLDHLVKNRVEWRFDAVISVSPIGAFKPHPAVYRRAAGILGLEVDECMMVSSNSFDIVGARACGYKGAFVNRYALPYDDSPYRPHVTVRDFAELADALL</sequence>
<dbReference type="NCBIfam" id="TIGR01493">
    <property type="entry name" value="HAD-SF-IA-v2"/>
    <property type="match status" value="1"/>
</dbReference>
<dbReference type="InterPro" id="IPR023198">
    <property type="entry name" value="PGP-like_dom2"/>
</dbReference>
<dbReference type="GO" id="GO:0019120">
    <property type="term" value="F:hydrolase activity, acting on acid halide bonds, in C-halide compounds"/>
    <property type="evidence" value="ECO:0007669"/>
    <property type="project" value="InterPro"/>
</dbReference>
<dbReference type="InterPro" id="IPR006328">
    <property type="entry name" value="2-HAD"/>
</dbReference>
<comment type="caution">
    <text evidence="3">The sequence shown here is derived from an EMBL/GenBank/DDBJ whole genome shotgun (WGS) entry which is preliminary data.</text>
</comment>
<keyword evidence="2" id="KW-0378">Hydrolase</keyword>
<dbReference type="NCBIfam" id="TIGR01428">
    <property type="entry name" value="HAD_type_II"/>
    <property type="match status" value="1"/>
</dbReference>
<organism evidence="3 4">
    <name type="scientific">Handelsmanbacteria sp. (strain RIFCSPLOWO2_12_FULL_64_10)</name>
    <dbReference type="NCBI Taxonomy" id="1817868"/>
    <lineage>
        <taxon>Bacteria</taxon>
        <taxon>Candidatus Handelsmaniibacteriota</taxon>
    </lineage>
</organism>
<gene>
    <name evidence="3" type="ORF">A3F84_24505</name>
</gene>
<dbReference type="CDD" id="cd02588">
    <property type="entry name" value="HAD_L2-DEX"/>
    <property type="match status" value="1"/>
</dbReference>
<protein>
    <submittedName>
        <fullName evidence="3">Haloacid dehalogenase, type II</fullName>
    </submittedName>
</protein>
<dbReference type="Pfam" id="PF00702">
    <property type="entry name" value="Hydrolase"/>
    <property type="match status" value="1"/>
</dbReference>
<dbReference type="InterPro" id="IPR051540">
    <property type="entry name" value="S-2-haloacid_dehalogenase"/>
</dbReference>
<dbReference type="Gene3D" id="3.40.50.1000">
    <property type="entry name" value="HAD superfamily/HAD-like"/>
    <property type="match status" value="1"/>
</dbReference>
<dbReference type="InterPro" id="IPR006439">
    <property type="entry name" value="HAD-SF_hydro_IA"/>
</dbReference>
<dbReference type="InterPro" id="IPR023214">
    <property type="entry name" value="HAD_sf"/>
</dbReference>
<evidence type="ECO:0000256" key="1">
    <source>
        <dbReference type="ARBA" id="ARBA00008106"/>
    </source>
</evidence>
<dbReference type="SUPFAM" id="SSF56784">
    <property type="entry name" value="HAD-like"/>
    <property type="match status" value="1"/>
</dbReference>
<evidence type="ECO:0000313" key="4">
    <source>
        <dbReference type="Proteomes" id="UP000178606"/>
    </source>
</evidence>
<dbReference type="AlphaFoldDB" id="A0A1F6CLD8"/>
<dbReference type="Proteomes" id="UP000178606">
    <property type="component" value="Unassembled WGS sequence"/>
</dbReference>
<dbReference type="PANTHER" id="PTHR43316:SF3">
    <property type="entry name" value="HALOACID DEHALOGENASE, TYPE II (AFU_ORTHOLOGUE AFUA_2G07750)-RELATED"/>
    <property type="match status" value="1"/>
</dbReference>
<dbReference type="PANTHER" id="PTHR43316">
    <property type="entry name" value="HYDROLASE, HALOACID DELAHOGENASE-RELATED"/>
    <property type="match status" value="1"/>
</dbReference>
<proteinExistence type="inferred from homology"/>
<reference evidence="3 4" key="1">
    <citation type="journal article" date="2016" name="Nat. Commun.">
        <title>Thousands of microbial genomes shed light on interconnected biogeochemical processes in an aquifer system.</title>
        <authorList>
            <person name="Anantharaman K."/>
            <person name="Brown C.T."/>
            <person name="Hug L.A."/>
            <person name="Sharon I."/>
            <person name="Castelle C.J."/>
            <person name="Probst A.J."/>
            <person name="Thomas B.C."/>
            <person name="Singh A."/>
            <person name="Wilkins M.J."/>
            <person name="Karaoz U."/>
            <person name="Brodie E.L."/>
            <person name="Williams K.H."/>
            <person name="Hubbard S.S."/>
            <person name="Banfield J.F."/>
        </authorList>
    </citation>
    <scope>NUCLEOTIDE SEQUENCE [LARGE SCALE GENOMIC DNA]</scope>
    <source>
        <strain evidence="4">RIFCSPLOWO2_12_FULL_64_10</strain>
    </source>
</reference>
<dbReference type="EMBL" id="MFKF01000215">
    <property type="protein sequence ID" value="OGG50053.1"/>
    <property type="molecule type" value="Genomic_DNA"/>
</dbReference>
<evidence type="ECO:0000313" key="3">
    <source>
        <dbReference type="EMBL" id="OGG50053.1"/>
    </source>
</evidence>
<dbReference type="SFLD" id="SFLDG01129">
    <property type="entry name" value="C1.5:_HAD__Beta-PGM__Phosphata"/>
    <property type="match status" value="1"/>
</dbReference>
<evidence type="ECO:0000256" key="2">
    <source>
        <dbReference type="ARBA" id="ARBA00022801"/>
    </source>
</evidence>